<keyword evidence="2" id="KW-0808">Transferase</keyword>
<evidence type="ECO:0000259" key="1">
    <source>
        <dbReference type="Pfam" id="PF10111"/>
    </source>
</evidence>
<dbReference type="Gene3D" id="3.90.550.10">
    <property type="entry name" value="Spore Coat Polysaccharide Biosynthesis Protein SpsA, Chain A"/>
    <property type="match status" value="1"/>
</dbReference>
<reference evidence="2 3" key="1">
    <citation type="submission" date="2016-05" db="EMBL/GenBank/DDBJ databases">
        <title>Single-cell genome of chain-forming Candidatus Thiomargarita nelsonii and comparison to other large sulfur-oxidizing bacteria.</title>
        <authorList>
            <person name="Winkel M."/>
            <person name="Salman V."/>
            <person name="Woyke T."/>
            <person name="Schulz-Vogt H."/>
            <person name="Richter M."/>
            <person name="Flood B."/>
            <person name="Bailey J."/>
            <person name="Amann R."/>
            <person name="Mussmann M."/>
        </authorList>
    </citation>
    <scope>NUCLEOTIDE SEQUENCE [LARGE SCALE GENOMIC DNA]</scope>
    <source>
        <strain evidence="2 3">THI036</strain>
    </source>
</reference>
<gene>
    <name evidence="2" type="ORF">THIOM_002764</name>
</gene>
<feature type="non-terminal residue" evidence="2">
    <location>
        <position position="1"/>
    </location>
</feature>
<comment type="caution">
    <text evidence="2">The sequence shown here is derived from an EMBL/GenBank/DDBJ whole genome shotgun (WGS) entry which is preliminary data.</text>
</comment>
<accession>A0A176S0F2</accession>
<dbReference type="EMBL" id="LUTY01001610">
    <property type="protein sequence ID" value="OAD21465.1"/>
    <property type="molecule type" value="Genomic_DNA"/>
</dbReference>
<keyword evidence="3" id="KW-1185">Reference proteome</keyword>
<dbReference type="AlphaFoldDB" id="A0A176S0F2"/>
<feature type="non-terminal residue" evidence="2">
    <location>
        <position position="245"/>
    </location>
</feature>
<feature type="domain" description="Glycosyltransferase 2-like prokaryotic type" evidence="1">
    <location>
        <begin position="2"/>
        <end position="221"/>
    </location>
</feature>
<protein>
    <submittedName>
        <fullName evidence="2">Glycosyl transferase, group 2 family protein</fullName>
    </submittedName>
</protein>
<evidence type="ECO:0000313" key="2">
    <source>
        <dbReference type="EMBL" id="OAD21465.1"/>
    </source>
</evidence>
<dbReference type="InterPro" id="IPR050834">
    <property type="entry name" value="Glycosyltransf_2"/>
</dbReference>
<dbReference type="SUPFAM" id="SSF53448">
    <property type="entry name" value="Nucleotide-diphospho-sugar transferases"/>
    <property type="match status" value="1"/>
</dbReference>
<dbReference type="Pfam" id="PF10111">
    <property type="entry name" value="Glyco_tranf_2_2"/>
    <property type="match status" value="1"/>
</dbReference>
<organism evidence="2 3">
    <name type="scientific">Candidatus Thiomargarita nelsonii</name>
    <dbReference type="NCBI Taxonomy" id="1003181"/>
    <lineage>
        <taxon>Bacteria</taxon>
        <taxon>Pseudomonadati</taxon>
        <taxon>Pseudomonadota</taxon>
        <taxon>Gammaproteobacteria</taxon>
        <taxon>Thiotrichales</taxon>
        <taxon>Thiotrichaceae</taxon>
        <taxon>Thiomargarita</taxon>
    </lineage>
</organism>
<proteinExistence type="predicted"/>
<name>A0A176S0F2_9GAMM</name>
<sequence>SDFEILVINDGSQDVTLDILANINDSRLKVFSYPNKGLAASRNRGISHASGDFIAFLDADDLWTADKLEAQLKALQANPQVAVAYSWTDFIDEFGQPLGSGIHKTFNGDVFANLLVDNFIVNGSNTLIRKKAIIEVGGFYESLCYVEDWDLWLRLAACFQFVAVPSAQILYRRTNDSMSMNVLGLEQAYLKIMQRAFNQAPDSLKYLKRQSFARFYQFLTLRALEVLPGREIIFPSPQKGRAAAR</sequence>
<dbReference type="PANTHER" id="PTHR43685">
    <property type="entry name" value="GLYCOSYLTRANSFERASE"/>
    <property type="match status" value="1"/>
</dbReference>
<evidence type="ECO:0000313" key="3">
    <source>
        <dbReference type="Proteomes" id="UP000076962"/>
    </source>
</evidence>
<dbReference type="InterPro" id="IPR019290">
    <property type="entry name" value="GlycosylTrfase-like_prok"/>
</dbReference>
<dbReference type="GO" id="GO:0016740">
    <property type="term" value="F:transferase activity"/>
    <property type="evidence" value="ECO:0007669"/>
    <property type="project" value="UniProtKB-KW"/>
</dbReference>
<dbReference type="PANTHER" id="PTHR43685:SF2">
    <property type="entry name" value="GLYCOSYLTRANSFERASE 2-LIKE DOMAIN-CONTAINING PROTEIN"/>
    <property type="match status" value="1"/>
</dbReference>
<dbReference type="InterPro" id="IPR029044">
    <property type="entry name" value="Nucleotide-diphossugar_trans"/>
</dbReference>
<dbReference type="Proteomes" id="UP000076962">
    <property type="component" value="Unassembled WGS sequence"/>
</dbReference>